<evidence type="ECO:0008006" key="4">
    <source>
        <dbReference type="Google" id="ProtNLM"/>
    </source>
</evidence>
<dbReference type="Gene3D" id="3.40.190.10">
    <property type="entry name" value="Periplasmic binding protein-like II"/>
    <property type="match status" value="2"/>
</dbReference>
<reference evidence="2 3" key="1">
    <citation type="submission" date="2016-06" db="EMBL/GenBank/DDBJ databases">
        <authorList>
            <person name="Ramos C."/>
            <person name="Pintado A."/>
            <person name="Crespo-Gomez J.I."/>
        </authorList>
    </citation>
    <scope>NUCLEOTIDE SEQUENCE [LARGE SCALE GENOMIC DNA]</scope>
    <source>
        <strain evidence="2 3">AVO110</strain>
    </source>
</reference>
<evidence type="ECO:0000313" key="3">
    <source>
        <dbReference type="Proteomes" id="UP000744555"/>
    </source>
</evidence>
<evidence type="ECO:0000313" key="2">
    <source>
        <dbReference type="EMBL" id="MBC9252318.1"/>
    </source>
</evidence>
<feature type="chain" id="PRO_5045832900" description="Solute-binding protein family 3/N-terminal domain-containing protein" evidence="1">
    <location>
        <begin position="21"/>
        <end position="258"/>
    </location>
</feature>
<comment type="caution">
    <text evidence="2">The sequence shown here is derived from an EMBL/GenBank/DDBJ whole genome shotgun (WGS) entry which is preliminary data.</text>
</comment>
<dbReference type="SUPFAM" id="SSF53850">
    <property type="entry name" value="Periplasmic binding protein-like II"/>
    <property type="match status" value="1"/>
</dbReference>
<dbReference type="Proteomes" id="UP000744555">
    <property type="component" value="Unassembled WGS sequence"/>
</dbReference>
<gene>
    <name evidence="2" type="ORF">A9179_18765</name>
</gene>
<feature type="signal peptide" evidence="1">
    <location>
        <begin position="1"/>
        <end position="20"/>
    </location>
</feature>
<protein>
    <recommendedName>
        <fullName evidence="4">Solute-binding protein family 3/N-terminal domain-containing protein</fullName>
    </recommendedName>
</protein>
<proteinExistence type="predicted"/>
<organism evidence="2 3">
    <name type="scientific">Aquipseudomonas alcaligenes</name>
    <name type="common">Pseudomonas alcaligenes</name>
    <dbReference type="NCBI Taxonomy" id="43263"/>
    <lineage>
        <taxon>Bacteria</taxon>
        <taxon>Pseudomonadati</taxon>
        <taxon>Pseudomonadota</taxon>
        <taxon>Gammaproteobacteria</taxon>
        <taxon>Pseudomonadales</taxon>
        <taxon>Pseudomonadaceae</taxon>
        <taxon>Aquipseudomonas</taxon>
    </lineage>
</organism>
<dbReference type="EMBL" id="LZEU01000001">
    <property type="protein sequence ID" value="MBC9252318.1"/>
    <property type="molecule type" value="Genomic_DNA"/>
</dbReference>
<accession>A0ABR7S792</accession>
<keyword evidence="3" id="KW-1185">Reference proteome</keyword>
<sequence length="258" mass="28777">MRLLALLFACVLGLSLRVSACEISLIYSIDPIPPLVMGDGEQIPEHPGTAIELLQRAAGDIGCTLLLKRAPTLRVLASVESGSQDGAFIYAYNAERAARFAYPLKDGAPDAARRLTSLAYVIYHRRGTTLDWDGQRLSGLDKPLGINRGWSIGEDLRADGIAVEEASSTWRNLAKLRAGRLAGYVSLREAGDEALRHYQIEDVERMPLPFVTKDYFVIFNRDFQARNPQLLERLWSRIGQLREATLAELALKYQTIKY</sequence>
<evidence type="ECO:0000256" key="1">
    <source>
        <dbReference type="SAM" id="SignalP"/>
    </source>
</evidence>
<dbReference type="RefSeq" id="WP_187807785.1">
    <property type="nucleotide sequence ID" value="NZ_LZEU01000001.1"/>
</dbReference>
<name>A0ABR7S792_AQUAC</name>
<keyword evidence="1" id="KW-0732">Signal</keyword>